<reference evidence="9 10" key="1">
    <citation type="submission" date="2018-06" db="EMBL/GenBank/DDBJ databases">
        <authorList>
            <consortium name="Pathogen Informatics"/>
            <person name="Doyle S."/>
        </authorList>
    </citation>
    <scope>NUCLEOTIDE SEQUENCE [LARGE SCALE GENOMIC DNA]</scope>
    <source>
        <strain evidence="9 10">NCTC11087</strain>
    </source>
</reference>
<comment type="similarity">
    <text evidence="1 8">Belongs to the SOS response-associated peptidase family.</text>
</comment>
<dbReference type="GO" id="GO:0003697">
    <property type="term" value="F:single-stranded DNA binding"/>
    <property type="evidence" value="ECO:0007669"/>
    <property type="project" value="InterPro"/>
</dbReference>
<evidence type="ECO:0000256" key="2">
    <source>
        <dbReference type="ARBA" id="ARBA00022670"/>
    </source>
</evidence>
<evidence type="ECO:0000313" key="9">
    <source>
        <dbReference type="EMBL" id="SUO04663.1"/>
    </source>
</evidence>
<keyword evidence="2 8" id="KW-0645">Protease</keyword>
<proteinExistence type="inferred from homology"/>
<dbReference type="GO" id="GO:0006508">
    <property type="term" value="P:proteolysis"/>
    <property type="evidence" value="ECO:0007669"/>
    <property type="project" value="UniProtKB-KW"/>
</dbReference>
<dbReference type="Proteomes" id="UP000255523">
    <property type="component" value="Unassembled WGS sequence"/>
</dbReference>
<accession>A0A380LN45</accession>
<organism evidence="9 10">
    <name type="scientific">Faecalicoccus pleomorphus</name>
    <dbReference type="NCBI Taxonomy" id="1323"/>
    <lineage>
        <taxon>Bacteria</taxon>
        <taxon>Bacillati</taxon>
        <taxon>Bacillota</taxon>
        <taxon>Erysipelotrichia</taxon>
        <taxon>Erysipelotrichales</taxon>
        <taxon>Erysipelotrichaceae</taxon>
        <taxon>Faecalicoccus</taxon>
    </lineage>
</organism>
<dbReference type="EC" id="3.4.-.-" evidence="8"/>
<dbReference type="InterPro" id="IPR036590">
    <property type="entry name" value="SRAP-like"/>
</dbReference>
<name>A0A380LN45_9FIRM</name>
<keyword evidence="4 8" id="KW-0378">Hydrolase</keyword>
<protein>
    <recommendedName>
        <fullName evidence="8">Abasic site processing protein</fullName>
        <ecNumber evidence="8">3.4.-.-</ecNumber>
    </recommendedName>
</protein>
<gene>
    <name evidence="9" type="primary">yedK</name>
    <name evidence="9" type="ORF">NCTC11087_01588</name>
</gene>
<dbReference type="Gene3D" id="3.90.1680.10">
    <property type="entry name" value="SOS response associated peptidase-like"/>
    <property type="match status" value="1"/>
</dbReference>
<dbReference type="PANTHER" id="PTHR13604">
    <property type="entry name" value="DC12-RELATED"/>
    <property type="match status" value="1"/>
</dbReference>
<evidence type="ECO:0000313" key="10">
    <source>
        <dbReference type="Proteomes" id="UP000255523"/>
    </source>
</evidence>
<evidence type="ECO:0000256" key="6">
    <source>
        <dbReference type="ARBA" id="ARBA00023125"/>
    </source>
</evidence>
<dbReference type="GO" id="GO:0016829">
    <property type="term" value="F:lyase activity"/>
    <property type="evidence" value="ECO:0007669"/>
    <property type="project" value="UniProtKB-KW"/>
</dbReference>
<dbReference type="GO" id="GO:0106300">
    <property type="term" value="P:protein-DNA covalent cross-linking repair"/>
    <property type="evidence" value="ECO:0007669"/>
    <property type="project" value="InterPro"/>
</dbReference>
<dbReference type="OrthoDB" id="9782620at2"/>
<dbReference type="GO" id="GO:0008233">
    <property type="term" value="F:peptidase activity"/>
    <property type="evidence" value="ECO:0007669"/>
    <property type="project" value="UniProtKB-KW"/>
</dbReference>
<keyword evidence="10" id="KW-1185">Reference proteome</keyword>
<evidence type="ECO:0000256" key="8">
    <source>
        <dbReference type="RuleBase" id="RU364100"/>
    </source>
</evidence>
<keyword evidence="6" id="KW-0238">DNA-binding</keyword>
<dbReference type="SUPFAM" id="SSF143081">
    <property type="entry name" value="BB1717-like"/>
    <property type="match status" value="1"/>
</dbReference>
<evidence type="ECO:0000256" key="3">
    <source>
        <dbReference type="ARBA" id="ARBA00022763"/>
    </source>
</evidence>
<dbReference type="InterPro" id="IPR003738">
    <property type="entry name" value="SRAP"/>
</dbReference>
<evidence type="ECO:0000256" key="5">
    <source>
        <dbReference type="ARBA" id="ARBA00023124"/>
    </source>
</evidence>
<dbReference type="AlphaFoldDB" id="A0A380LN45"/>
<keyword evidence="5" id="KW-0190">Covalent protein-DNA linkage</keyword>
<keyword evidence="7" id="KW-0456">Lyase</keyword>
<dbReference type="RefSeq" id="WP_022790529.1">
    <property type="nucleotide sequence ID" value="NZ_UHFX01000003.1"/>
</dbReference>
<sequence length="180" mass="20945">MCGQFYVDEKDAKTLQKQSLLPSIPKGLIRPTDPAFTWIVSNQRIQGKIMRFGWQKQSLLINARSETILEKPSFRNTIYKNRCIVPCTCYYEWTKLKEKASYYLADQMLYMAGIYENDQFVILTTKANPSVNAIHNRMPLILDKKLCRAWLQDSSALISILQSIPPLLQSKQRQKQLSFF</sequence>
<dbReference type="GeneID" id="77462535"/>
<dbReference type="PANTHER" id="PTHR13604:SF0">
    <property type="entry name" value="ABASIC SITE PROCESSING PROTEIN HMCES"/>
    <property type="match status" value="1"/>
</dbReference>
<dbReference type="Pfam" id="PF02586">
    <property type="entry name" value="SRAP"/>
    <property type="match status" value="1"/>
</dbReference>
<evidence type="ECO:0000256" key="1">
    <source>
        <dbReference type="ARBA" id="ARBA00008136"/>
    </source>
</evidence>
<keyword evidence="3" id="KW-0227">DNA damage</keyword>
<dbReference type="EMBL" id="UHFX01000003">
    <property type="protein sequence ID" value="SUO04663.1"/>
    <property type="molecule type" value="Genomic_DNA"/>
</dbReference>
<evidence type="ECO:0000256" key="7">
    <source>
        <dbReference type="ARBA" id="ARBA00023239"/>
    </source>
</evidence>
<evidence type="ECO:0000256" key="4">
    <source>
        <dbReference type="ARBA" id="ARBA00022801"/>
    </source>
</evidence>